<dbReference type="Pfam" id="PF25281">
    <property type="entry name" value="MBL_MAP1B"/>
    <property type="match status" value="1"/>
</dbReference>
<feature type="compositionally biased region" description="Polar residues" evidence="2">
    <location>
        <begin position="792"/>
        <end position="802"/>
    </location>
</feature>
<evidence type="ECO:0000313" key="6">
    <source>
        <dbReference type="Proteomes" id="UP001497382"/>
    </source>
</evidence>
<comment type="caution">
    <text evidence="5">The sequence shown here is derived from an EMBL/GenBank/DDBJ whole genome shotgun (WGS) entry which is preliminary data.</text>
</comment>
<protein>
    <recommendedName>
        <fullName evidence="7">Microtubule-associated protein futsch</fullName>
    </recommendedName>
</protein>
<feature type="compositionally biased region" description="Low complexity" evidence="2">
    <location>
        <begin position="622"/>
        <end position="646"/>
    </location>
</feature>
<feature type="region of interest" description="Disordered" evidence="2">
    <location>
        <begin position="2288"/>
        <end position="2328"/>
    </location>
</feature>
<dbReference type="GO" id="GO:0045202">
    <property type="term" value="C:synapse"/>
    <property type="evidence" value="ECO:0007669"/>
    <property type="project" value="TreeGrafter"/>
</dbReference>
<dbReference type="InterPro" id="IPR056617">
    <property type="entry name" value="MAP1B/S_N"/>
</dbReference>
<evidence type="ECO:0000256" key="2">
    <source>
        <dbReference type="SAM" id="MobiDB-lite"/>
    </source>
</evidence>
<feature type="compositionally biased region" description="Low complexity" evidence="2">
    <location>
        <begin position="1948"/>
        <end position="1958"/>
    </location>
</feature>
<feature type="region of interest" description="Disordered" evidence="2">
    <location>
        <begin position="1899"/>
        <end position="1960"/>
    </location>
</feature>
<dbReference type="InterPro" id="IPR057480">
    <property type="entry name" value="MAP1A/B/S-like_MBL"/>
</dbReference>
<dbReference type="PANTHER" id="PTHR13843:SF12">
    <property type="entry name" value="ATPASE F1_V1_A1 COMPLEX ALPHA_BETA SUBUNIT NUCLEOTIDE-BINDING DOMAIN-CONTAINING PROTEIN"/>
    <property type="match status" value="1"/>
</dbReference>
<dbReference type="InterPro" id="IPR026074">
    <property type="entry name" value="MAP1"/>
</dbReference>
<feature type="region of interest" description="Disordered" evidence="2">
    <location>
        <begin position="2402"/>
        <end position="2465"/>
    </location>
</feature>
<feature type="compositionally biased region" description="Low complexity" evidence="2">
    <location>
        <begin position="696"/>
        <end position="716"/>
    </location>
</feature>
<feature type="coiled-coil region" evidence="1">
    <location>
        <begin position="839"/>
        <end position="866"/>
    </location>
</feature>
<feature type="coiled-coil region" evidence="1">
    <location>
        <begin position="528"/>
        <end position="555"/>
    </location>
</feature>
<feature type="compositionally biased region" description="Basic and acidic residues" evidence="2">
    <location>
        <begin position="1409"/>
        <end position="1431"/>
    </location>
</feature>
<accession>A0AAV2BDY7</accession>
<evidence type="ECO:0000256" key="1">
    <source>
        <dbReference type="SAM" id="Coils"/>
    </source>
</evidence>
<evidence type="ECO:0000313" key="5">
    <source>
        <dbReference type="EMBL" id="CAL1294427.1"/>
    </source>
</evidence>
<feature type="region of interest" description="Disordered" evidence="2">
    <location>
        <begin position="755"/>
        <end position="819"/>
    </location>
</feature>
<evidence type="ECO:0000259" key="4">
    <source>
        <dbReference type="Pfam" id="PF25281"/>
    </source>
</evidence>
<dbReference type="EMBL" id="CAXIEN010000346">
    <property type="protein sequence ID" value="CAL1294427.1"/>
    <property type="molecule type" value="Genomic_DNA"/>
</dbReference>
<name>A0AAV2BDY7_9ARAC</name>
<feature type="domain" description="Microtubule-associated protein 1A/B/S-like MBL-like" evidence="4">
    <location>
        <begin position="213"/>
        <end position="480"/>
    </location>
</feature>
<proteinExistence type="predicted"/>
<feature type="compositionally biased region" description="Basic and acidic residues" evidence="2">
    <location>
        <begin position="1670"/>
        <end position="1749"/>
    </location>
</feature>
<reference evidence="5 6" key="1">
    <citation type="submission" date="2024-04" db="EMBL/GenBank/DDBJ databases">
        <authorList>
            <person name="Rising A."/>
            <person name="Reimegard J."/>
            <person name="Sonavane S."/>
            <person name="Akerstrom W."/>
            <person name="Nylinder S."/>
            <person name="Hedman E."/>
            <person name="Kallberg Y."/>
        </authorList>
    </citation>
    <scope>NUCLEOTIDE SEQUENCE [LARGE SCALE GENOMIC DNA]</scope>
</reference>
<dbReference type="GO" id="GO:0008017">
    <property type="term" value="F:microtubule binding"/>
    <property type="evidence" value="ECO:0007669"/>
    <property type="project" value="InterPro"/>
</dbReference>
<feature type="region of interest" description="Disordered" evidence="2">
    <location>
        <begin position="1358"/>
        <end position="1517"/>
    </location>
</feature>
<feature type="region of interest" description="Disordered" evidence="2">
    <location>
        <begin position="2131"/>
        <end position="2204"/>
    </location>
</feature>
<feature type="compositionally biased region" description="Basic and acidic residues" evidence="2">
    <location>
        <begin position="1906"/>
        <end position="1927"/>
    </location>
</feature>
<feature type="region of interest" description="Disordered" evidence="2">
    <location>
        <begin position="1620"/>
        <end position="1762"/>
    </location>
</feature>
<feature type="domain" description="Microtubule-associated protein 1B/S N-terminal" evidence="3">
    <location>
        <begin position="19"/>
        <end position="203"/>
    </location>
</feature>
<feature type="compositionally biased region" description="Basic and acidic residues" evidence="2">
    <location>
        <begin position="1208"/>
        <end position="1219"/>
    </location>
</feature>
<feature type="compositionally biased region" description="Polar residues" evidence="2">
    <location>
        <begin position="1540"/>
        <end position="1552"/>
    </location>
</feature>
<feature type="compositionally biased region" description="Basic and acidic residues" evidence="2">
    <location>
        <begin position="610"/>
        <end position="621"/>
    </location>
</feature>
<dbReference type="GO" id="GO:0000226">
    <property type="term" value="P:microtubule cytoskeleton organization"/>
    <property type="evidence" value="ECO:0007669"/>
    <property type="project" value="InterPro"/>
</dbReference>
<feature type="compositionally biased region" description="Basic and acidic residues" evidence="2">
    <location>
        <begin position="1638"/>
        <end position="1661"/>
    </location>
</feature>
<dbReference type="GO" id="GO:0005829">
    <property type="term" value="C:cytosol"/>
    <property type="evidence" value="ECO:0007669"/>
    <property type="project" value="TreeGrafter"/>
</dbReference>
<feature type="compositionally biased region" description="Low complexity" evidence="2">
    <location>
        <begin position="782"/>
        <end position="791"/>
    </location>
</feature>
<dbReference type="PANTHER" id="PTHR13843">
    <property type="entry name" value="MICROTUBULE-ASSOCIATED PROTEIN"/>
    <property type="match status" value="1"/>
</dbReference>
<feature type="compositionally biased region" description="Basic and acidic residues" evidence="2">
    <location>
        <begin position="1375"/>
        <end position="1393"/>
    </location>
</feature>
<dbReference type="GO" id="GO:0031114">
    <property type="term" value="P:regulation of microtubule depolymerization"/>
    <property type="evidence" value="ECO:0007669"/>
    <property type="project" value="TreeGrafter"/>
</dbReference>
<dbReference type="Pfam" id="PF23415">
    <property type="entry name" value="MAPB1_N"/>
    <property type="match status" value="1"/>
</dbReference>
<sequence>MEGGGTPFSSSMAPSGSYILIVVSQPVTDDHKKLILERLNKGLLSWDVESTGCDLSGLESVCAKIDEKHLNDNDVLIQHSTESLGVEVLVSPTVSTLKQCVKNLLSTSTGHKHLINVGYTFAGSGSWILQNGTFSFDDFLEIFQQADVQSQKRCNINIHCTEVGSWNSASFAEDIFAKVANVAFNPPEKVSHVPGSEHLTSCLEKVLSPQGLEEIMKASPLVGNIRFNRPTLYLFPAGQGDCALFGVNGFNMLIDGGFNRKPCSWEFIRHLDRLDAVLVTRLCENNVCGMSTLMKRKSLNNTYPQIGYVFCNIAENNISGSKDEIKSQDELIISVVGEGHNFTHTLNDLKLKPHQCWRDSSVEPFTLYHKVGHGTLEMHVLSPPKDSKEMKEFLSEWSSYKETFSKINSSLKSKHLENSIPLSHSTSICAILVWRPADPKDTITRILFPGSAPQSKIFESLEKLKTLDVLKQPVVTKASLSVVTVTKSVNKVEKSISKASIPNRRNTASPAPSVSSVASRNGDIAGVRKEVKKVVKEVKKDNKDIKKEVVKKEVKKESVVKEVKKTTTSIPKKDVAVKKEAPKETKKENKDLKPLAKKENKDVKAVIDKKPEVKSAVKKVESTSAVSKTSSEVKKSTTTVRKSTTALKKDVGKTTVQKTLELRKSAPSKLSEPKSAKDVSNKKTAEAKAVPKTKPKSANTTPKTTPKTKPAEAPKTGSKMTKAVAASSIVASAVAVTVAALELNEKNEEIVEVEPEVADELKDGEVDKSQEVNVSPLPPEVVSPTPSESISLTPSDTLSSAPLETVSPTPPLTNEPMSIEEKEVNEIKEIEQDIMPYEVETTQEVVEKDEQQIGDLEDEIELTHAKLQENADAMSTSFIGAQDVSTPEIEEVVMKTEIASEQFAASNVQSSFAEESIKAKDTLEDVEKQIEVDDDIEGKETNIDDQLAHLSMEGSFCAGMLQQEKIDLPEESKIKASEIEQSINEHDIKDVESKEADYYEKEIDEKIESKMHESFIGEIEKEHVHEIQESFVDEPEKKHEPEMHEITAEEPEKEYVPEMHESFIGEIEKEHVPEMHESFIGEIEKEHVPEMHESFIGEIEKEHVPEMHESFTGDIEKEQVPEMREDFVGEPEKEHEPEMHESFVGESVKEQEPEMHEKFTSEIEKEHEQEMCESSVREIEKKQEPEMHESFIAKTETFDQVQTSETIEESHFETKGSDELYEKDSNLHIASDDVIKSCPENQFSEPDFDNKYVNEMQEKEVSEKYLADEHISPAVDQVHHEDYHAEHEFGQHQEIHATSIGHRMGDDYDIPQNIIDDAEMQESSVDEPEEIVRKESAVSITLNDNELGVSYDDDLRRKSCTESEDDVDIQNYMINDRKDSFDQEKLNVKHDSDSDNEDVVKSPTPHAVVDYEGHVDETTQDLEASKEEKSLSQESTIYSTEKQDLDEKDRDSAEDEDDGEMIRHPTPPEMKYSEDEMRDPIGQHYISTPGMKSQVPDISEQPLYEESEDVGSERSVSPVVEQPVFGNVVQADYPELVTVSGGTTPSEPQSPKTGFDSKKIVSETAVMEALSEHDCSESSAHSPLIHDDANAFDLPVSEETFQKYEHEDIDKHGSVQEVTIEGATAEEPTIVKEQALPIEHEPVSDKSAPADDKLENLHGADYDAPSDEESYSHDKSETRSERSEGGDDKSDFHRDDKSDNQHDGKSDIMDDDQAERKSDIHDDDRSDSHYDDFGGKETSDYEFHDETRSHTTGGEQFEVDESNKFGMQLESHEIQDYNTYDTHDEVGINYESSYGKETPEVQEKHEASHDFASAMLDGKSDISEFNKVDSGVVSHLQSTGYENDEVENQEALNIPSGFNDEKSYYDNYESNVSLDDRYDSYSPNQIEPISNKVDIEQFDISGNTESAHDHQTDMHSNETPDTKDIPEHASSSQNESRDIGIMKHEEFQSTSESTFSGELSQVESSYKESIYQAASSHLTDAYDDVSPQHSENFSGFENKVLTEMTEARQYETLSKFEENVHTSNATYSESSLITNTVSDEKDSHTALSEASDFDNSNYKYISEETTHLTSEKGFEQTTSYEEHHVSYGETSETFSKEHSSSLHMAANEEHDGIQYGHPTDFDFAEETHGFEESKFGNPNSGPVGVISHEESNATNTSTFETRTDNQEVESSSFTDSQDRLKLSTEGATLGLTNGKDQTSWSHSEYTSQYETSSSVVETHTNYTTSSDQQETEYIINSRFHSDSPEDNVMRSDSSPDVPPYPVNSDGQLADLKNSVLGEYKDDYSNINLTKVGGVPLSPNKTRNANRDNPYGESSEDEDSTSVPGTVSPYAYTNKAYAKEEEDVDGNHIYKESFAVEKTEILKEFDGNNPQTVTTHQTSYSQGYQETTGGETNYDFQLEEWGKPMGLPTPPDSSNKTAMKKTDKSVSKTKSAVDTNGKAYSPSVASKLSSPLKKPKPKTTKESSSDPVYVDLAYVPHHGDPQYCDVEFFKKIRARYYVFSGINPSKEVLNALLEAKKSWKEDLEVTIIPTYETDTLGYWMAQNQDDLATYSIEVAPSASRCTVNLQDHETSCAAYRLEF</sequence>
<dbReference type="GO" id="GO:0007409">
    <property type="term" value="P:axonogenesis"/>
    <property type="evidence" value="ECO:0007669"/>
    <property type="project" value="TreeGrafter"/>
</dbReference>
<dbReference type="GO" id="GO:0005874">
    <property type="term" value="C:microtubule"/>
    <property type="evidence" value="ECO:0007669"/>
    <property type="project" value="InterPro"/>
</dbReference>
<feature type="compositionally biased region" description="Basic and acidic residues" evidence="2">
    <location>
        <begin position="2240"/>
        <end position="2249"/>
    </location>
</feature>
<keyword evidence="1" id="KW-0175">Coiled coil</keyword>
<feature type="region of interest" description="Disordered" evidence="2">
    <location>
        <begin position="577"/>
        <end position="597"/>
    </location>
</feature>
<dbReference type="GO" id="GO:0016358">
    <property type="term" value="P:dendrite development"/>
    <property type="evidence" value="ECO:0007669"/>
    <property type="project" value="TreeGrafter"/>
</dbReference>
<dbReference type="GO" id="GO:0003779">
    <property type="term" value="F:actin binding"/>
    <property type="evidence" value="ECO:0007669"/>
    <property type="project" value="TreeGrafter"/>
</dbReference>
<feature type="region of interest" description="Disordered" evidence="2">
    <location>
        <begin position="610"/>
        <end position="724"/>
    </location>
</feature>
<keyword evidence="6" id="KW-1185">Reference proteome</keyword>
<dbReference type="GO" id="GO:0030425">
    <property type="term" value="C:dendrite"/>
    <property type="evidence" value="ECO:0007669"/>
    <property type="project" value="TreeGrafter"/>
</dbReference>
<feature type="compositionally biased region" description="Basic and acidic residues" evidence="2">
    <location>
        <begin position="759"/>
        <end position="770"/>
    </location>
</feature>
<feature type="compositionally biased region" description="Basic and acidic residues" evidence="2">
    <location>
        <begin position="1441"/>
        <end position="1451"/>
    </location>
</feature>
<dbReference type="GO" id="GO:0043025">
    <property type="term" value="C:neuronal cell body"/>
    <property type="evidence" value="ECO:0007669"/>
    <property type="project" value="TreeGrafter"/>
</dbReference>
<organism evidence="5 6">
    <name type="scientific">Larinioides sclopetarius</name>
    <dbReference type="NCBI Taxonomy" id="280406"/>
    <lineage>
        <taxon>Eukaryota</taxon>
        <taxon>Metazoa</taxon>
        <taxon>Ecdysozoa</taxon>
        <taxon>Arthropoda</taxon>
        <taxon>Chelicerata</taxon>
        <taxon>Arachnida</taxon>
        <taxon>Araneae</taxon>
        <taxon>Araneomorphae</taxon>
        <taxon>Entelegynae</taxon>
        <taxon>Araneoidea</taxon>
        <taxon>Araneidae</taxon>
        <taxon>Larinioides</taxon>
    </lineage>
</organism>
<feature type="compositionally biased region" description="Basic and acidic residues" evidence="2">
    <location>
        <begin position="1129"/>
        <end position="1191"/>
    </location>
</feature>
<feature type="region of interest" description="Disordered" evidence="2">
    <location>
        <begin position="2366"/>
        <end position="2386"/>
    </location>
</feature>
<feature type="region of interest" description="Disordered" evidence="2">
    <location>
        <begin position="2240"/>
        <end position="2267"/>
    </location>
</feature>
<feature type="compositionally biased region" description="Polar residues" evidence="2">
    <location>
        <begin position="2190"/>
        <end position="2200"/>
    </location>
</feature>
<feature type="compositionally biased region" description="Polar residues" evidence="2">
    <location>
        <begin position="2367"/>
        <end position="2386"/>
    </location>
</feature>
<feature type="compositionally biased region" description="Low complexity" evidence="2">
    <location>
        <begin position="2427"/>
        <end position="2451"/>
    </location>
</feature>
<evidence type="ECO:0008006" key="7">
    <source>
        <dbReference type="Google" id="ProtNLM"/>
    </source>
</evidence>
<feature type="compositionally biased region" description="Basic and acidic residues" evidence="2">
    <location>
        <begin position="671"/>
        <end position="686"/>
    </location>
</feature>
<feature type="compositionally biased region" description="Basic and acidic residues" evidence="2">
    <location>
        <begin position="1935"/>
        <end position="1947"/>
    </location>
</feature>
<feature type="compositionally biased region" description="Basic and acidic residues" evidence="2">
    <location>
        <begin position="1471"/>
        <end position="1481"/>
    </location>
</feature>
<feature type="region of interest" description="Disordered" evidence="2">
    <location>
        <begin position="1538"/>
        <end position="1558"/>
    </location>
</feature>
<gene>
    <name evidence="5" type="ORF">LARSCL_LOCUS18702</name>
</gene>
<feature type="region of interest" description="Disordered" evidence="2">
    <location>
        <begin position="1129"/>
        <end position="1219"/>
    </location>
</feature>
<dbReference type="GO" id="GO:0005875">
    <property type="term" value="C:microtubule associated complex"/>
    <property type="evidence" value="ECO:0007669"/>
    <property type="project" value="TreeGrafter"/>
</dbReference>
<dbReference type="Proteomes" id="UP001497382">
    <property type="component" value="Unassembled WGS sequence"/>
</dbReference>
<evidence type="ECO:0000259" key="3">
    <source>
        <dbReference type="Pfam" id="PF23415"/>
    </source>
</evidence>